<dbReference type="OrthoDB" id="9765580at2"/>
<gene>
    <name evidence="2" type="ORF">SD1D_0195</name>
</gene>
<dbReference type="RefSeq" id="WP_058257193.1">
    <property type="nucleotide sequence ID" value="NZ_DUPS01000002.1"/>
</dbReference>
<dbReference type="Proteomes" id="UP000196053">
    <property type="component" value="Chromosome I"/>
</dbReference>
<evidence type="ECO:0000313" key="3">
    <source>
        <dbReference type="Proteomes" id="UP000196053"/>
    </source>
</evidence>
<dbReference type="InterPro" id="IPR024320">
    <property type="entry name" value="LPG_synthase_C"/>
</dbReference>
<dbReference type="EMBL" id="LN879430">
    <property type="protein sequence ID" value="CUH91748.1"/>
    <property type="molecule type" value="Genomic_DNA"/>
</dbReference>
<dbReference type="PANTHER" id="PTHR41373">
    <property type="entry name" value="DUF2156 DOMAIN-CONTAINING PROTEIN"/>
    <property type="match status" value="1"/>
</dbReference>
<evidence type="ECO:0000259" key="1">
    <source>
        <dbReference type="Pfam" id="PF09924"/>
    </source>
</evidence>
<dbReference type="InterPro" id="IPR016732">
    <property type="entry name" value="UCP018688"/>
</dbReference>
<dbReference type="PIRSF" id="PIRSF018688">
    <property type="entry name" value="UCP018688"/>
    <property type="match status" value="1"/>
</dbReference>
<name>A0A0K8J365_9FIRM</name>
<dbReference type="Pfam" id="PF09924">
    <property type="entry name" value="LPG_synthase_C"/>
    <property type="match status" value="1"/>
</dbReference>
<dbReference type="KEGG" id="hsd:SD1D_0195"/>
<sequence length="296" mass="34809">MLSFKPINADNILETSKFFKYKISRTSDYTIGAMYMWRDFYNTQYTIYDDMILYKVKFLDRTSFTFPVGSGSLDKVMTALKSYCRKQDIPLWFCTVPEEAIPILVNQYNGTIPDEPSRDWADYLYLAEDLSNMAGRRYSGQRNHINRFKKLYPNYSYEKITEDNMDRVIKFLQDYQVDFNKGSNLAKEELKRSMELLPYLNKFNLIGGFIQVDETIVAMAVGEVINDTLYCHIEKAKRQYHGSYQMIVKEFSKNAITEQVKYINREEDVGDMGLRTSKLSYHPHKLLDKYCVLLPT</sequence>
<protein>
    <recommendedName>
        <fullName evidence="1">Phosphatidylglycerol lysyltransferase C-terminal domain-containing protein</fullName>
    </recommendedName>
</protein>
<dbReference type="AlphaFoldDB" id="A0A0K8J365"/>
<accession>A0A0K8J365</accession>
<dbReference type="PANTHER" id="PTHR41373:SF1">
    <property type="entry name" value="PHOSPHATIDYLGLYCEROL LYSYLTRANSFERASE C-TERMINAL DOMAIN-CONTAINING PROTEIN"/>
    <property type="match status" value="1"/>
</dbReference>
<organism evidence="2 3">
    <name type="scientific">Herbinix luporum</name>
    <dbReference type="NCBI Taxonomy" id="1679721"/>
    <lineage>
        <taxon>Bacteria</taxon>
        <taxon>Bacillati</taxon>
        <taxon>Bacillota</taxon>
        <taxon>Clostridia</taxon>
        <taxon>Lachnospirales</taxon>
        <taxon>Lachnospiraceae</taxon>
        <taxon>Herbinix</taxon>
    </lineage>
</organism>
<keyword evidence="3" id="KW-1185">Reference proteome</keyword>
<dbReference type="InterPro" id="IPR016181">
    <property type="entry name" value="Acyl_CoA_acyltransferase"/>
</dbReference>
<reference evidence="3" key="1">
    <citation type="submission" date="2015-09" db="EMBL/GenBank/DDBJ databases">
        <authorList>
            <person name="Wibberg D."/>
        </authorList>
    </citation>
    <scope>NUCLEOTIDE SEQUENCE [LARGE SCALE GENOMIC DNA]</scope>
    <source>
        <strain evidence="3">SD1D</strain>
    </source>
</reference>
<dbReference type="Gene3D" id="3.40.630.30">
    <property type="match status" value="1"/>
</dbReference>
<proteinExistence type="predicted"/>
<evidence type="ECO:0000313" key="2">
    <source>
        <dbReference type="EMBL" id="CUH91748.1"/>
    </source>
</evidence>
<dbReference type="SUPFAM" id="SSF55729">
    <property type="entry name" value="Acyl-CoA N-acyltransferases (Nat)"/>
    <property type="match status" value="2"/>
</dbReference>
<feature type="domain" description="Phosphatidylglycerol lysyltransferase C-terminal" evidence="1">
    <location>
        <begin position="25"/>
        <end position="292"/>
    </location>
</feature>